<reference evidence="2 3" key="1">
    <citation type="submission" date="2018-02" db="EMBL/GenBank/DDBJ databases">
        <title>Comparative genomes isolates from brazilian mangrove.</title>
        <authorList>
            <person name="Araujo J.E."/>
            <person name="Taketani R.G."/>
            <person name="Silva M.C.P."/>
            <person name="Loureco M.V."/>
            <person name="Andreote F.D."/>
        </authorList>
    </citation>
    <scope>NUCLEOTIDE SEQUENCE [LARGE SCALE GENOMIC DNA]</scope>
    <source>
        <strain evidence="2 3">Nap-Phe MGV</strain>
    </source>
</reference>
<feature type="transmembrane region" description="Helical" evidence="1">
    <location>
        <begin position="38"/>
        <end position="56"/>
    </location>
</feature>
<name>A0A2S8GI85_9BACT</name>
<protein>
    <recommendedName>
        <fullName evidence="4">Thioredoxin domain-containing protein</fullName>
    </recommendedName>
</protein>
<dbReference type="AlphaFoldDB" id="A0A2S8GI85"/>
<accession>A0A2S8GI85</accession>
<evidence type="ECO:0000313" key="2">
    <source>
        <dbReference type="EMBL" id="PQO44153.1"/>
    </source>
</evidence>
<gene>
    <name evidence="2" type="ORF">C5Y93_21700</name>
</gene>
<dbReference type="OrthoDB" id="290924at2"/>
<sequence length="148" mass="16227">MSGHPDGLRILKKYAPSPSLELRYFPNGFAELVPSIDYGILFLMAFWSGPSVAAFAKLTQAMREMQAEDLELVVIDVDGVPDVYQLPHVKDLYGQAIAAPTGNGEAAFCQEGQIIQAAILGGGRTANQNDSHVREFLQVCQRHRKKVP</sequence>
<organism evidence="2 3">
    <name type="scientific">Blastopirellula marina</name>
    <dbReference type="NCBI Taxonomy" id="124"/>
    <lineage>
        <taxon>Bacteria</taxon>
        <taxon>Pseudomonadati</taxon>
        <taxon>Planctomycetota</taxon>
        <taxon>Planctomycetia</taxon>
        <taxon>Pirellulales</taxon>
        <taxon>Pirellulaceae</taxon>
        <taxon>Blastopirellula</taxon>
    </lineage>
</organism>
<keyword evidence="1" id="KW-0472">Membrane</keyword>
<dbReference type="RefSeq" id="WP_105337552.1">
    <property type="nucleotide sequence ID" value="NZ_PUHZ01000021.1"/>
</dbReference>
<evidence type="ECO:0000256" key="1">
    <source>
        <dbReference type="SAM" id="Phobius"/>
    </source>
</evidence>
<dbReference type="EMBL" id="PUHZ01000021">
    <property type="protein sequence ID" value="PQO44153.1"/>
    <property type="molecule type" value="Genomic_DNA"/>
</dbReference>
<proteinExistence type="predicted"/>
<keyword evidence="1" id="KW-1133">Transmembrane helix</keyword>
<dbReference type="Proteomes" id="UP000237819">
    <property type="component" value="Unassembled WGS sequence"/>
</dbReference>
<evidence type="ECO:0008006" key="4">
    <source>
        <dbReference type="Google" id="ProtNLM"/>
    </source>
</evidence>
<evidence type="ECO:0000313" key="3">
    <source>
        <dbReference type="Proteomes" id="UP000237819"/>
    </source>
</evidence>
<comment type="caution">
    <text evidence="2">The sequence shown here is derived from an EMBL/GenBank/DDBJ whole genome shotgun (WGS) entry which is preliminary data.</text>
</comment>
<keyword evidence="1" id="KW-0812">Transmembrane</keyword>